<dbReference type="AlphaFoldDB" id="A0A2V4N480"/>
<feature type="domain" description="EamA" evidence="8">
    <location>
        <begin position="19"/>
        <end position="80"/>
    </location>
</feature>
<keyword evidence="5 7" id="KW-0472">Membrane</keyword>
<keyword evidence="10" id="KW-1185">Reference proteome</keyword>
<organism evidence="9 10">
    <name type="scientific">Streptomyces tateyamensis</name>
    <dbReference type="NCBI Taxonomy" id="565073"/>
    <lineage>
        <taxon>Bacteria</taxon>
        <taxon>Bacillati</taxon>
        <taxon>Actinomycetota</taxon>
        <taxon>Actinomycetes</taxon>
        <taxon>Kitasatosporales</taxon>
        <taxon>Streptomycetaceae</taxon>
        <taxon>Streptomyces</taxon>
    </lineage>
</organism>
<evidence type="ECO:0000256" key="1">
    <source>
        <dbReference type="ARBA" id="ARBA00004141"/>
    </source>
</evidence>
<sequence length="114" mass="11764">MVRGPGPDLGRRRLPGGPTAVAYLCYFRGLRLVSPSTATVVMFTVPVFGVTCSVVLLGESFTALQAVGAAVMLVGALLAVTQGRLPARSATARPVRAPEGGPSTGRRTRSSARP</sequence>
<dbReference type="InterPro" id="IPR037185">
    <property type="entry name" value="EmrE-like"/>
</dbReference>
<dbReference type="Gene3D" id="1.10.3730.20">
    <property type="match status" value="1"/>
</dbReference>
<evidence type="ECO:0000256" key="6">
    <source>
        <dbReference type="SAM" id="MobiDB-lite"/>
    </source>
</evidence>
<evidence type="ECO:0000256" key="3">
    <source>
        <dbReference type="ARBA" id="ARBA00022692"/>
    </source>
</evidence>
<evidence type="ECO:0000256" key="2">
    <source>
        <dbReference type="ARBA" id="ARBA00007362"/>
    </source>
</evidence>
<dbReference type="OrthoDB" id="5242006at2"/>
<dbReference type="GO" id="GO:0016020">
    <property type="term" value="C:membrane"/>
    <property type="evidence" value="ECO:0007669"/>
    <property type="project" value="UniProtKB-SubCell"/>
</dbReference>
<evidence type="ECO:0000259" key="8">
    <source>
        <dbReference type="Pfam" id="PF00892"/>
    </source>
</evidence>
<protein>
    <recommendedName>
        <fullName evidence="8">EamA domain-containing protein</fullName>
    </recommendedName>
</protein>
<feature type="transmembrane region" description="Helical" evidence="7">
    <location>
        <begin position="38"/>
        <end position="57"/>
    </location>
</feature>
<comment type="subcellular location">
    <subcellularLocation>
        <location evidence="1">Membrane</location>
        <topology evidence="1">Multi-pass membrane protein</topology>
    </subcellularLocation>
</comment>
<feature type="transmembrane region" description="Helical" evidence="7">
    <location>
        <begin position="63"/>
        <end position="80"/>
    </location>
</feature>
<accession>A0A2V4N480</accession>
<dbReference type="Proteomes" id="UP000248039">
    <property type="component" value="Unassembled WGS sequence"/>
</dbReference>
<dbReference type="SUPFAM" id="SSF103481">
    <property type="entry name" value="Multidrug resistance efflux transporter EmrE"/>
    <property type="match status" value="1"/>
</dbReference>
<dbReference type="InterPro" id="IPR000620">
    <property type="entry name" value="EamA_dom"/>
</dbReference>
<dbReference type="PANTHER" id="PTHR32322:SF2">
    <property type="entry name" value="EAMA DOMAIN-CONTAINING PROTEIN"/>
    <property type="match status" value="1"/>
</dbReference>
<reference evidence="9 10" key="1">
    <citation type="submission" date="2018-03" db="EMBL/GenBank/DDBJ databases">
        <title>Bioinformatic expansion and discovery of thiopeptide antibiotics.</title>
        <authorList>
            <person name="Schwalen C.J."/>
            <person name="Hudson G.A."/>
            <person name="Mitchell D.A."/>
        </authorList>
    </citation>
    <scope>NUCLEOTIDE SEQUENCE [LARGE SCALE GENOMIC DNA]</scope>
    <source>
        <strain evidence="9 10">ATCC 21389</strain>
    </source>
</reference>
<dbReference type="Pfam" id="PF00892">
    <property type="entry name" value="EamA"/>
    <property type="match status" value="1"/>
</dbReference>
<comment type="similarity">
    <text evidence="2">Belongs to the EamA transporter family.</text>
</comment>
<evidence type="ECO:0000256" key="5">
    <source>
        <dbReference type="ARBA" id="ARBA00023136"/>
    </source>
</evidence>
<dbReference type="InterPro" id="IPR050638">
    <property type="entry name" value="AA-Vitamin_Transporters"/>
</dbReference>
<gene>
    <name evidence="9" type="ORF">C7C46_23230</name>
</gene>
<evidence type="ECO:0000313" key="9">
    <source>
        <dbReference type="EMBL" id="PYC75801.1"/>
    </source>
</evidence>
<proteinExistence type="inferred from homology"/>
<name>A0A2V4N480_9ACTN</name>
<evidence type="ECO:0000313" key="10">
    <source>
        <dbReference type="Proteomes" id="UP000248039"/>
    </source>
</evidence>
<dbReference type="EMBL" id="PYBW01000087">
    <property type="protein sequence ID" value="PYC75801.1"/>
    <property type="molecule type" value="Genomic_DNA"/>
</dbReference>
<feature type="region of interest" description="Disordered" evidence="6">
    <location>
        <begin position="86"/>
        <end position="114"/>
    </location>
</feature>
<keyword evidence="3 7" id="KW-0812">Transmembrane</keyword>
<evidence type="ECO:0000256" key="7">
    <source>
        <dbReference type="SAM" id="Phobius"/>
    </source>
</evidence>
<keyword evidence="4 7" id="KW-1133">Transmembrane helix</keyword>
<comment type="caution">
    <text evidence="9">The sequence shown here is derived from an EMBL/GenBank/DDBJ whole genome shotgun (WGS) entry which is preliminary data.</text>
</comment>
<evidence type="ECO:0000256" key="4">
    <source>
        <dbReference type="ARBA" id="ARBA00022989"/>
    </source>
</evidence>
<dbReference type="PANTHER" id="PTHR32322">
    <property type="entry name" value="INNER MEMBRANE TRANSPORTER"/>
    <property type="match status" value="1"/>
</dbReference>